<dbReference type="HOGENOM" id="CLU_532936_0_0_0"/>
<feature type="transmembrane region" description="Helical" evidence="6">
    <location>
        <begin position="346"/>
        <end position="364"/>
    </location>
</feature>
<proteinExistence type="predicted"/>
<dbReference type="Proteomes" id="UP000002432">
    <property type="component" value="Chromosome"/>
</dbReference>
<dbReference type="AlphaFoldDB" id="Q1ILE0"/>
<dbReference type="STRING" id="204669.Acid345_3309"/>
<keyword evidence="2" id="KW-1003">Cell membrane</keyword>
<feature type="transmembrane region" description="Helical" evidence="6">
    <location>
        <begin position="261"/>
        <end position="285"/>
    </location>
</feature>
<dbReference type="GO" id="GO:0005886">
    <property type="term" value="C:plasma membrane"/>
    <property type="evidence" value="ECO:0007669"/>
    <property type="project" value="UniProtKB-SubCell"/>
</dbReference>
<feature type="transmembrane region" description="Helical" evidence="6">
    <location>
        <begin position="90"/>
        <end position="110"/>
    </location>
</feature>
<dbReference type="PANTHER" id="PTHR30250">
    <property type="entry name" value="PST FAMILY PREDICTED COLANIC ACID TRANSPORTER"/>
    <property type="match status" value="1"/>
</dbReference>
<evidence type="ECO:0000256" key="3">
    <source>
        <dbReference type="ARBA" id="ARBA00022692"/>
    </source>
</evidence>
<name>Q1ILE0_KORVE</name>
<dbReference type="EMBL" id="CP000360">
    <property type="protein sequence ID" value="ABF42310.1"/>
    <property type="molecule type" value="Genomic_DNA"/>
</dbReference>
<organism evidence="7 8">
    <name type="scientific">Koribacter versatilis (strain Ellin345)</name>
    <dbReference type="NCBI Taxonomy" id="204669"/>
    <lineage>
        <taxon>Bacteria</taxon>
        <taxon>Pseudomonadati</taxon>
        <taxon>Acidobacteriota</taxon>
        <taxon>Terriglobia</taxon>
        <taxon>Terriglobales</taxon>
        <taxon>Candidatus Korobacteraceae</taxon>
        <taxon>Candidatus Korobacter</taxon>
    </lineage>
</organism>
<dbReference type="OrthoDB" id="3283470at2"/>
<evidence type="ECO:0000313" key="7">
    <source>
        <dbReference type="EMBL" id="ABF42310.1"/>
    </source>
</evidence>
<feature type="transmembrane region" description="Helical" evidence="6">
    <location>
        <begin position="185"/>
        <end position="204"/>
    </location>
</feature>
<feature type="transmembrane region" description="Helical" evidence="6">
    <location>
        <begin position="130"/>
        <end position="149"/>
    </location>
</feature>
<dbReference type="EnsemblBacteria" id="ABF42310">
    <property type="protein sequence ID" value="ABF42310"/>
    <property type="gene ID" value="Acid345_3309"/>
</dbReference>
<feature type="transmembrane region" description="Helical" evidence="6">
    <location>
        <begin position="376"/>
        <end position="393"/>
    </location>
</feature>
<evidence type="ECO:0000256" key="2">
    <source>
        <dbReference type="ARBA" id="ARBA00022475"/>
    </source>
</evidence>
<evidence type="ECO:0000256" key="6">
    <source>
        <dbReference type="SAM" id="Phobius"/>
    </source>
</evidence>
<accession>Q1ILE0</accession>
<evidence type="ECO:0000256" key="1">
    <source>
        <dbReference type="ARBA" id="ARBA00004651"/>
    </source>
</evidence>
<feature type="transmembrane region" description="Helical" evidence="6">
    <location>
        <begin position="460"/>
        <end position="480"/>
    </location>
</feature>
<feature type="transmembrane region" description="Helical" evidence="6">
    <location>
        <begin position="399"/>
        <end position="420"/>
    </location>
</feature>
<evidence type="ECO:0000256" key="4">
    <source>
        <dbReference type="ARBA" id="ARBA00022989"/>
    </source>
</evidence>
<feature type="transmembrane region" description="Helical" evidence="6">
    <location>
        <begin position="225"/>
        <end position="249"/>
    </location>
</feature>
<keyword evidence="3 6" id="KW-0812">Transmembrane</keyword>
<dbReference type="KEGG" id="aba:Acid345_3309"/>
<feature type="transmembrane region" description="Helical" evidence="6">
    <location>
        <begin position="161"/>
        <end position="179"/>
    </location>
</feature>
<keyword evidence="4 6" id="KW-1133">Transmembrane helix</keyword>
<dbReference type="RefSeq" id="WP_011524109.1">
    <property type="nucleotide sequence ID" value="NC_008009.1"/>
</dbReference>
<evidence type="ECO:0000256" key="5">
    <source>
        <dbReference type="ARBA" id="ARBA00023136"/>
    </source>
</evidence>
<keyword evidence="8" id="KW-1185">Reference proteome</keyword>
<gene>
    <name evidence="7" type="ordered locus">Acid345_3309</name>
</gene>
<sequence>MPVVPKKKPGGKSFIADLLATGATEAAVFLAIIINISLVSRLLGVIALAQFLLVRRVYAWMQSGTQLGLSVSLPRHIAHDVDRETTGPRYFFTAIVWGALSAATTALVFFAGGKYSAKLMYGGAEYQMLVAPLSALLVASIIHVMVYGYHRGLNRMGTANWLMVLNMAVVPLLMTGVAWRYQSVVLLLYLQAAGMAVVSIAMAPRFRRLPAFRAELQFKPLSKSLLSYGILRMPGEIGFGALIALGPVIAMHYTSISEVSVLLLGMSALTAVSLAVTPLGTLLLAKISIMLSEGRMDDVRMRVGMLCDAVLQVSTFLFLQCLILCGPIVTLWVGSGFHGQVSVLRAVLLSVPFYTVFVSTRSVIDAASTKPYNARNVLISLSVFAVCAGIACWTKPQPFTLAIGGAIFASLAVLGVLSWRMVHSLLSIESKFVSLLPVFATNLVLGGLSVAVYRLCSYRMNFFVLAGLEIAEVVVLLAVINKLQSPWWVYLVGALRKNQGNPTAEPIAQVD</sequence>
<reference evidence="7 8" key="1">
    <citation type="journal article" date="2009" name="Appl. Environ. Microbiol.">
        <title>Three genomes from the phylum Acidobacteria provide insight into the lifestyles of these microorganisms in soils.</title>
        <authorList>
            <person name="Ward N.L."/>
            <person name="Challacombe J.F."/>
            <person name="Janssen P.H."/>
            <person name="Henrissat B."/>
            <person name="Coutinho P.M."/>
            <person name="Wu M."/>
            <person name="Xie G."/>
            <person name="Haft D.H."/>
            <person name="Sait M."/>
            <person name="Badger J."/>
            <person name="Barabote R.D."/>
            <person name="Bradley B."/>
            <person name="Brettin T.S."/>
            <person name="Brinkac L.M."/>
            <person name="Bruce D."/>
            <person name="Creasy T."/>
            <person name="Daugherty S.C."/>
            <person name="Davidsen T.M."/>
            <person name="DeBoy R.T."/>
            <person name="Detter J.C."/>
            <person name="Dodson R.J."/>
            <person name="Durkin A.S."/>
            <person name="Ganapathy A."/>
            <person name="Gwinn-Giglio M."/>
            <person name="Han C.S."/>
            <person name="Khouri H."/>
            <person name="Kiss H."/>
            <person name="Kothari S.P."/>
            <person name="Madupu R."/>
            <person name="Nelson K.E."/>
            <person name="Nelson W.C."/>
            <person name="Paulsen I."/>
            <person name="Penn K."/>
            <person name="Ren Q."/>
            <person name="Rosovitz M.J."/>
            <person name="Selengut J.D."/>
            <person name="Shrivastava S."/>
            <person name="Sullivan S.A."/>
            <person name="Tapia R."/>
            <person name="Thompson L.S."/>
            <person name="Watkins K.L."/>
            <person name="Yang Q."/>
            <person name="Yu C."/>
            <person name="Zafar N."/>
            <person name="Zhou L."/>
            <person name="Kuske C.R."/>
        </authorList>
    </citation>
    <scope>NUCLEOTIDE SEQUENCE [LARGE SCALE GENOMIC DNA]</scope>
    <source>
        <strain evidence="7 8">Ellin345</strain>
    </source>
</reference>
<protein>
    <submittedName>
        <fullName evidence="7">Membrane protein involved in the export of O-antigen and teichoic acid</fullName>
    </submittedName>
</protein>
<dbReference type="eggNOG" id="COG2244">
    <property type="taxonomic scope" value="Bacteria"/>
</dbReference>
<feature type="transmembrane region" description="Helical" evidence="6">
    <location>
        <begin position="432"/>
        <end position="454"/>
    </location>
</feature>
<comment type="subcellular location">
    <subcellularLocation>
        <location evidence="1">Cell membrane</location>
        <topology evidence="1">Multi-pass membrane protein</topology>
    </subcellularLocation>
</comment>
<evidence type="ECO:0000313" key="8">
    <source>
        <dbReference type="Proteomes" id="UP000002432"/>
    </source>
</evidence>
<feature type="transmembrane region" description="Helical" evidence="6">
    <location>
        <begin position="306"/>
        <end position="334"/>
    </location>
</feature>
<feature type="transmembrane region" description="Helical" evidence="6">
    <location>
        <begin position="27"/>
        <end position="53"/>
    </location>
</feature>
<dbReference type="InterPro" id="IPR050833">
    <property type="entry name" value="Poly_Biosynth_Transport"/>
</dbReference>
<dbReference type="PANTHER" id="PTHR30250:SF11">
    <property type="entry name" value="O-ANTIGEN TRANSPORTER-RELATED"/>
    <property type="match status" value="1"/>
</dbReference>
<keyword evidence="5 6" id="KW-0472">Membrane</keyword>